<feature type="compositionally biased region" description="Basic and acidic residues" evidence="1">
    <location>
        <begin position="340"/>
        <end position="354"/>
    </location>
</feature>
<feature type="region of interest" description="Disordered" evidence="1">
    <location>
        <begin position="511"/>
        <end position="536"/>
    </location>
</feature>
<dbReference type="OrthoDB" id="2422840at2759"/>
<keyword evidence="3" id="KW-1185">Reference proteome</keyword>
<organism evidence="2 3">
    <name type="scientific">Tremella mesenterica</name>
    <name type="common">Jelly fungus</name>
    <dbReference type="NCBI Taxonomy" id="5217"/>
    <lineage>
        <taxon>Eukaryota</taxon>
        <taxon>Fungi</taxon>
        <taxon>Dikarya</taxon>
        <taxon>Basidiomycota</taxon>
        <taxon>Agaricomycotina</taxon>
        <taxon>Tremellomycetes</taxon>
        <taxon>Tremellales</taxon>
        <taxon>Tremellaceae</taxon>
        <taxon>Tremella</taxon>
    </lineage>
</organism>
<evidence type="ECO:0000313" key="3">
    <source>
        <dbReference type="Proteomes" id="UP000289152"/>
    </source>
</evidence>
<feature type="compositionally biased region" description="Polar residues" evidence="1">
    <location>
        <begin position="480"/>
        <end position="493"/>
    </location>
</feature>
<gene>
    <name evidence="2" type="ORF">M231_04165</name>
</gene>
<feature type="region of interest" description="Disordered" evidence="1">
    <location>
        <begin position="609"/>
        <end position="631"/>
    </location>
</feature>
<feature type="compositionally biased region" description="Polar residues" evidence="1">
    <location>
        <begin position="721"/>
        <end position="734"/>
    </location>
</feature>
<proteinExistence type="predicted"/>
<sequence>MESHTGQTHDQLYAWAIANLRQYPSRRPFKQYTENLAAQNLQRLHLSPDQHLQLLADLEDPLIAFRQDAERIVPQHMRDKVWQAPPQVSREAKELVVKGFKLWKSIEEMDLERKVLESPVVPPQLSPFRPFSPFLTMTSVKATPAPNPSRPRPVPTTMKQIIRDGPYRCVYPLTITPFPIERVDENEVLGLRMTISPDVREEVVNLKRRWTEQMKKEVMRPKEELHKRSMWDVWARDDDMAVKASIHRPISPPLFPFGSVLHNQKKGPTNYTALLKSVKLDIVPIDPTHVASGDVIPRPTSVLQHSGMIDMRDDPLSLSLLDSFDCPPFEPLTPTTKASRPSDRSTRGGPHDEFIVSHDQHIRQRLEIQAERWLGHRTEQLLQSFWPNSSIHLSHESSWNGSRHSNYPIFDSLSARKSEPGPSTCDMKADGEPLFYPASSSSGTHWFDTIPVEPPTPQAPEITDPPERSSPSSDLRWRSRPSNKTSRYFPSTNAPDIVLQPISTLLVPRSKTTRPERHDTTIPLVPPLRTSSNDSTLVSQIKDASMGIVTTATTRYKRSRTEELVSREQHRRLDQHSFRPETEEILADGYNTGEPSEARLLTTSRTVTLDHSPSRHPPISRSKSAVTSQLQTPPISLNQSQRLRSADGRKMKAVHVVKEVQRDESDDSLRQLVMTCDSKAQRGRMRIEMDDPCSDLLTLSDHLTLIGRPDLVELPRRSPSPKVQPTQVSSSLNVKSRAWKRDPSLRNPAWYEKAVTHLQILNHPLKVLANIEMFTHRPLTRALKSSQFQLIERDGPIQGADLILSPMTAILFRKLSNIDKDLRGLINNINTCILMYRRVIVIFEVIPYSYSHSQTNDPDEDIPDPLTACVKNTLPQLRRRLAVLEMEDYVIGKPDLVFVDGGVGQVINLLSHLVEEDNERFEGEEMGDRSWLENDSDEEETILVEEYGINTYAALYILHRLGSSKAFLRMDESNRLEEFGNVLGLKVLERIDIIVQSRHGVQTGDSTPTVVK</sequence>
<dbReference type="STRING" id="5217.A0A4Q1BL76"/>
<evidence type="ECO:0000313" key="2">
    <source>
        <dbReference type="EMBL" id="RXK38533.1"/>
    </source>
</evidence>
<dbReference type="Proteomes" id="UP000289152">
    <property type="component" value="Unassembled WGS sequence"/>
</dbReference>
<dbReference type="AlphaFoldDB" id="A0A4Q1BL76"/>
<dbReference type="VEuPathDB" id="FungiDB:TREMEDRAFT_59741"/>
<reference evidence="2 3" key="1">
    <citation type="submission" date="2016-06" db="EMBL/GenBank/DDBJ databases">
        <title>Evolution of pathogenesis and genome organization in the Tremellales.</title>
        <authorList>
            <person name="Cuomo C."/>
            <person name="Litvintseva A."/>
            <person name="Heitman J."/>
            <person name="Chen Y."/>
            <person name="Sun S."/>
            <person name="Springer D."/>
            <person name="Dromer F."/>
            <person name="Young S."/>
            <person name="Zeng Q."/>
            <person name="Chapman S."/>
            <person name="Gujja S."/>
            <person name="Saif S."/>
            <person name="Birren B."/>
        </authorList>
    </citation>
    <scope>NUCLEOTIDE SEQUENCE [LARGE SCALE GENOMIC DNA]</scope>
    <source>
        <strain evidence="2 3">ATCC 28783</strain>
    </source>
</reference>
<feature type="region of interest" description="Disordered" evidence="1">
    <location>
        <begin position="331"/>
        <end position="354"/>
    </location>
</feature>
<dbReference type="EMBL" id="SDIL01000046">
    <property type="protein sequence ID" value="RXK38533.1"/>
    <property type="molecule type" value="Genomic_DNA"/>
</dbReference>
<comment type="caution">
    <text evidence="2">The sequence shown here is derived from an EMBL/GenBank/DDBJ whole genome shotgun (WGS) entry which is preliminary data.</text>
</comment>
<evidence type="ECO:0000256" key="1">
    <source>
        <dbReference type="SAM" id="MobiDB-lite"/>
    </source>
</evidence>
<feature type="region of interest" description="Disordered" evidence="1">
    <location>
        <begin position="446"/>
        <end position="493"/>
    </location>
</feature>
<accession>A0A4Q1BL76</accession>
<dbReference type="InParanoid" id="A0A4Q1BL76"/>
<feature type="region of interest" description="Disordered" evidence="1">
    <location>
        <begin position="714"/>
        <end position="734"/>
    </location>
</feature>
<name>A0A4Q1BL76_TREME</name>
<protein>
    <submittedName>
        <fullName evidence="2">Uncharacterized protein</fullName>
    </submittedName>
</protein>